<sequence>MSTAQRQRAWGKEQENSHGHKEQKGGRSPSPLSRSMIRRQREREVSHTKAPSVGELNEIVANIKLSKGSMLNAPNFESTESIPPGDIFFSVDQTAMAMQKNAIVKDNNVTNVYPRPTMFPRMDSVLLQRNKANANINHNSRRTSTTTSGSRMTMTSASSASRRSSSKLTSDDSKMSEAGGRTSGSLKKFTANRKKKQSEVSHDSIPYILLKGQPGSGKKALALALIREIFGDACWNKTHDLRYFQVQEQRAAAQVAISIASSAHHVEISVNSEPNAKYALMGLVKEISNTYSINLEVNEANFKPDYKDDSDILETVKNSCKVLKVDAPVTHEIMEVLIQIARKEEFDLPMNFASKIAAKSKQNLRKAIMALEACKAHKLFSVRGKFQKLLVDFVHPKLILLKLVELFLKGVEANSKRELYYWHAYSNLWPNSLACTGRALAVVNLLPRMDQSLQIHCFILLDYNMKEHQFLYAMSAVCVGLIKDDPEELLDNHAAIILDNGCTSASKRGSSIWYGCVLRGDVNSISVGSGTNIQDNSLVHVAKSNLSGKVLPTIIGDNVSVGHSAVLHGCTVEDDAFVGTGATLLDGVCVEKHAMVAAGALVRQNTRIPSGEVWGGNPAKFMRKLTEEEMAFISQSALNYANLAQVHAAENAKGFDEIEFEKMLRKKFARRDEEYDSMLGVVRETPPELILSSNIMPDKMPKAA</sequence>
<organism evidence="1 2">
    <name type="scientific">Populus alba</name>
    <name type="common">White poplar</name>
    <dbReference type="NCBI Taxonomy" id="43335"/>
    <lineage>
        <taxon>Eukaryota</taxon>
        <taxon>Viridiplantae</taxon>
        <taxon>Streptophyta</taxon>
        <taxon>Embryophyta</taxon>
        <taxon>Tracheophyta</taxon>
        <taxon>Spermatophyta</taxon>
        <taxon>Magnoliopsida</taxon>
        <taxon>eudicotyledons</taxon>
        <taxon>Gunneridae</taxon>
        <taxon>Pentapetalae</taxon>
        <taxon>rosids</taxon>
        <taxon>fabids</taxon>
        <taxon>Malpighiales</taxon>
        <taxon>Salicaceae</taxon>
        <taxon>Saliceae</taxon>
        <taxon>Populus</taxon>
    </lineage>
</organism>
<evidence type="ECO:0000313" key="2">
    <source>
        <dbReference type="Proteomes" id="UP000309997"/>
    </source>
</evidence>
<dbReference type="Proteomes" id="UP000309997">
    <property type="component" value="Unassembled WGS sequence"/>
</dbReference>
<gene>
    <name evidence="1" type="ORF">D5086_010633</name>
</gene>
<proteinExistence type="predicted"/>
<comment type="caution">
    <text evidence="1">The sequence shown here is derived from an EMBL/GenBank/DDBJ whole genome shotgun (WGS) entry which is preliminary data.</text>
</comment>
<evidence type="ECO:0000313" key="1">
    <source>
        <dbReference type="EMBL" id="KAL3591993.1"/>
    </source>
</evidence>
<reference evidence="1 2" key="1">
    <citation type="journal article" date="2024" name="Plant Biotechnol. J.">
        <title>Genome and CRISPR/Cas9 system of a widespread forest tree (Populus alba) in the world.</title>
        <authorList>
            <person name="Liu Y.J."/>
            <person name="Jiang P.F."/>
            <person name="Han X.M."/>
            <person name="Li X.Y."/>
            <person name="Wang H.M."/>
            <person name="Wang Y.J."/>
            <person name="Wang X.X."/>
            <person name="Zeng Q.Y."/>
        </authorList>
    </citation>
    <scope>NUCLEOTIDE SEQUENCE [LARGE SCALE GENOMIC DNA]</scope>
    <source>
        <strain evidence="2">cv. PAL-ZL1</strain>
    </source>
</reference>
<keyword evidence="2" id="KW-1185">Reference proteome</keyword>
<dbReference type="EMBL" id="RCHU02000005">
    <property type="protein sequence ID" value="KAL3591993.1"/>
    <property type="molecule type" value="Genomic_DNA"/>
</dbReference>
<protein>
    <submittedName>
        <fullName evidence="1">Uncharacterized protein</fullName>
    </submittedName>
</protein>
<accession>A0ACC4CBG5</accession>
<name>A0ACC4CBG5_POPAL</name>